<evidence type="ECO:0000259" key="2">
    <source>
        <dbReference type="Pfam" id="PF24663"/>
    </source>
</evidence>
<dbReference type="STRING" id="3914.A0A0L9TAT1"/>
<dbReference type="AlphaFoldDB" id="A0A0L9TAT1"/>
<gene>
    <name evidence="3" type="ORF">LR48_Vigan457s000300</name>
</gene>
<dbReference type="EMBL" id="KQ258394">
    <property type="protein sequence ID" value="KOM27725.1"/>
    <property type="molecule type" value="Genomic_DNA"/>
</dbReference>
<reference evidence="4" key="1">
    <citation type="journal article" date="2015" name="Proc. Natl. Acad. Sci. U.S.A.">
        <title>Genome sequencing of adzuki bean (Vigna angularis) provides insight into high starch and low fat accumulation and domestication.</title>
        <authorList>
            <person name="Yang K."/>
            <person name="Tian Z."/>
            <person name="Chen C."/>
            <person name="Luo L."/>
            <person name="Zhao B."/>
            <person name="Wang Z."/>
            <person name="Yu L."/>
            <person name="Li Y."/>
            <person name="Sun Y."/>
            <person name="Li W."/>
            <person name="Chen Y."/>
            <person name="Li Y."/>
            <person name="Zhang Y."/>
            <person name="Ai D."/>
            <person name="Zhao J."/>
            <person name="Shang C."/>
            <person name="Ma Y."/>
            <person name="Wu B."/>
            <person name="Wang M."/>
            <person name="Gao L."/>
            <person name="Sun D."/>
            <person name="Zhang P."/>
            <person name="Guo F."/>
            <person name="Wang W."/>
            <person name="Li Y."/>
            <person name="Wang J."/>
            <person name="Varshney R.K."/>
            <person name="Wang J."/>
            <person name="Ling H.Q."/>
            <person name="Wan P."/>
        </authorList>
    </citation>
    <scope>NUCLEOTIDE SEQUENCE</scope>
    <source>
        <strain evidence="4">cv. Jingnong 6</strain>
    </source>
</reference>
<protein>
    <recommendedName>
        <fullName evidence="2">DUF7651 domain-containing protein</fullName>
    </recommendedName>
</protein>
<feature type="domain" description="DUF7651" evidence="2">
    <location>
        <begin position="53"/>
        <end position="207"/>
    </location>
</feature>
<evidence type="ECO:0000313" key="4">
    <source>
        <dbReference type="Proteomes" id="UP000053144"/>
    </source>
</evidence>
<sequence>MLDLNQTPTEKMQGAASERYSRSTNQPDAKYIWTNLSEQQKLVASNSFNVYCRPVQIYNKIQSREERYHVRRISTFEGPTGIDWDGINHVRINFMLPHIEKLAAETNCDKYFLFILTSASGGEKCVYGKVSLKFLYEILNISPDSPLQYRTEIQFSTQLRSCNLKYWLKHYSRTTSSTISIRDSNDSEVEGISKKLEISTSFEEFGAAMEAASGRTQERKEESSSSSLLPHFTWSPGIVSFYYRYEF</sequence>
<dbReference type="InterPro" id="IPR056068">
    <property type="entry name" value="EMF2-like_DUF7651"/>
</dbReference>
<dbReference type="Pfam" id="PF24663">
    <property type="entry name" value="DUF7651"/>
    <property type="match status" value="1"/>
</dbReference>
<name>A0A0L9TAT1_PHAAN</name>
<evidence type="ECO:0000313" key="3">
    <source>
        <dbReference type="EMBL" id="KOM27725.1"/>
    </source>
</evidence>
<dbReference type="Proteomes" id="UP000053144">
    <property type="component" value="Unassembled WGS sequence"/>
</dbReference>
<feature type="compositionally biased region" description="Polar residues" evidence="1">
    <location>
        <begin position="1"/>
        <end position="10"/>
    </location>
</feature>
<proteinExistence type="predicted"/>
<dbReference type="Gramene" id="KOM27725">
    <property type="protein sequence ID" value="KOM27725"/>
    <property type="gene ID" value="LR48_Vigan457s000300"/>
</dbReference>
<organism evidence="3 4">
    <name type="scientific">Phaseolus angularis</name>
    <name type="common">Azuki bean</name>
    <name type="synonym">Vigna angularis</name>
    <dbReference type="NCBI Taxonomy" id="3914"/>
    <lineage>
        <taxon>Eukaryota</taxon>
        <taxon>Viridiplantae</taxon>
        <taxon>Streptophyta</taxon>
        <taxon>Embryophyta</taxon>
        <taxon>Tracheophyta</taxon>
        <taxon>Spermatophyta</taxon>
        <taxon>Magnoliopsida</taxon>
        <taxon>eudicotyledons</taxon>
        <taxon>Gunneridae</taxon>
        <taxon>Pentapetalae</taxon>
        <taxon>rosids</taxon>
        <taxon>fabids</taxon>
        <taxon>Fabales</taxon>
        <taxon>Fabaceae</taxon>
        <taxon>Papilionoideae</taxon>
        <taxon>50 kb inversion clade</taxon>
        <taxon>NPAAA clade</taxon>
        <taxon>indigoferoid/millettioid clade</taxon>
        <taxon>Phaseoleae</taxon>
        <taxon>Vigna</taxon>
    </lineage>
</organism>
<evidence type="ECO:0000256" key="1">
    <source>
        <dbReference type="SAM" id="MobiDB-lite"/>
    </source>
</evidence>
<dbReference type="OMA" id="STEFRAC"/>
<feature type="region of interest" description="Disordered" evidence="1">
    <location>
        <begin position="1"/>
        <end position="23"/>
    </location>
</feature>
<accession>A0A0L9TAT1</accession>